<name>A0A0E3SDB5_9EURY</name>
<dbReference type="Proteomes" id="UP000033101">
    <property type="component" value="Chromosome"/>
</dbReference>
<evidence type="ECO:0000259" key="1">
    <source>
        <dbReference type="Pfam" id="PF07969"/>
    </source>
</evidence>
<dbReference type="InterPro" id="IPR011059">
    <property type="entry name" value="Metal-dep_hydrolase_composite"/>
</dbReference>
<organism evidence="2 3">
    <name type="scientific">Methanosarcina horonobensis HB-1 = JCM 15518</name>
    <dbReference type="NCBI Taxonomy" id="1434110"/>
    <lineage>
        <taxon>Archaea</taxon>
        <taxon>Methanobacteriati</taxon>
        <taxon>Methanobacteriota</taxon>
        <taxon>Stenosarchaea group</taxon>
        <taxon>Methanomicrobia</taxon>
        <taxon>Methanosarcinales</taxon>
        <taxon>Methanosarcinaceae</taxon>
        <taxon>Methanosarcina</taxon>
    </lineage>
</organism>
<sequence length="89" mass="9805">MKTLIECATINGAYAAFLENETGSLEVGKMADLIVLDKDLFKLPPEDINKVRVLNTILEGREVYGSLDENDTISVEGVYKNSSLQKQPS</sequence>
<dbReference type="GO" id="GO:0016810">
    <property type="term" value="F:hydrolase activity, acting on carbon-nitrogen (but not peptide) bonds"/>
    <property type="evidence" value="ECO:0007669"/>
    <property type="project" value="InterPro"/>
</dbReference>
<accession>A0A0E3SDB5</accession>
<dbReference type="SUPFAM" id="SSF51338">
    <property type="entry name" value="Composite domain of metallo-dependent hydrolases"/>
    <property type="match status" value="1"/>
</dbReference>
<dbReference type="STRING" id="1434110.MSHOH_0930"/>
<dbReference type="PATRIC" id="fig|1434110.4.peg.1158"/>
<proteinExistence type="predicted"/>
<dbReference type="KEGG" id="mhor:MSHOH_0930"/>
<dbReference type="AlphaFoldDB" id="A0A0E3SDB5"/>
<dbReference type="InterPro" id="IPR013108">
    <property type="entry name" value="Amidohydro_3"/>
</dbReference>
<dbReference type="PANTHER" id="PTHR22642:SF2">
    <property type="entry name" value="PROTEIN LONG AFTER FAR-RED 3"/>
    <property type="match status" value="1"/>
</dbReference>
<reference evidence="2 3" key="1">
    <citation type="submission" date="2014-07" db="EMBL/GenBank/DDBJ databases">
        <title>Methanogenic archaea and the global carbon cycle.</title>
        <authorList>
            <person name="Henriksen J.R."/>
            <person name="Luke J."/>
            <person name="Reinhart S."/>
            <person name="Benedict M.N."/>
            <person name="Youngblut N.D."/>
            <person name="Metcalf M.E."/>
            <person name="Whitaker R.J."/>
            <person name="Metcalf W.W."/>
        </authorList>
    </citation>
    <scope>NUCLEOTIDE SEQUENCE [LARGE SCALE GENOMIC DNA]</scope>
    <source>
        <strain evidence="2 3">HB-1</strain>
    </source>
</reference>
<dbReference type="HOGENOM" id="CLU_2447683_0_0_2"/>
<evidence type="ECO:0000313" key="3">
    <source>
        <dbReference type="Proteomes" id="UP000033101"/>
    </source>
</evidence>
<dbReference type="PANTHER" id="PTHR22642">
    <property type="entry name" value="IMIDAZOLONEPROPIONASE"/>
    <property type="match status" value="1"/>
</dbReference>
<evidence type="ECO:0000313" key="2">
    <source>
        <dbReference type="EMBL" id="AKB77413.1"/>
    </source>
</evidence>
<feature type="domain" description="Amidohydrolase 3" evidence="1">
    <location>
        <begin position="3"/>
        <end position="64"/>
    </location>
</feature>
<dbReference type="Gene3D" id="2.30.40.10">
    <property type="entry name" value="Urease, subunit C, domain 1"/>
    <property type="match status" value="1"/>
</dbReference>
<dbReference type="EMBL" id="CP009516">
    <property type="protein sequence ID" value="AKB77413.1"/>
    <property type="molecule type" value="Genomic_DNA"/>
</dbReference>
<dbReference type="Pfam" id="PF07969">
    <property type="entry name" value="Amidohydro_3"/>
    <property type="match status" value="1"/>
</dbReference>
<gene>
    <name evidence="2" type="ORF">MSHOH_0930</name>
</gene>
<protein>
    <submittedName>
        <fullName evidence="2">Exoenzymes regulatory protein AepA</fullName>
    </submittedName>
</protein>
<dbReference type="Gene3D" id="3.20.20.140">
    <property type="entry name" value="Metal-dependent hydrolases"/>
    <property type="match status" value="1"/>
</dbReference>
<keyword evidence="3" id="KW-1185">Reference proteome</keyword>